<name>A0A328BHT0_9BACT</name>
<keyword evidence="4 6" id="KW-0808">Transferase</keyword>
<comment type="function">
    <text evidence="6">Specifically methylates the N4 position of cytidine in position 1402 (C1402) of 16S rRNA.</text>
</comment>
<reference evidence="8" key="1">
    <citation type="submission" date="2018-05" db="EMBL/GenBank/DDBJ databases">
        <authorList>
            <person name="Nie L."/>
        </authorList>
    </citation>
    <scope>NUCLEOTIDE SEQUENCE [LARGE SCALE GENOMIC DNA]</scope>
    <source>
        <strain evidence="8">NL</strain>
    </source>
</reference>
<dbReference type="SUPFAM" id="SSF53335">
    <property type="entry name" value="S-adenosyl-L-methionine-dependent methyltransferases"/>
    <property type="match status" value="1"/>
</dbReference>
<feature type="binding site" evidence="6">
    <location>
        <position position="106"/>
    </location>
    <ligand>
        <name>S-adenosyl-L-methionine</name>
        <dbReference type="ChEBI" id="CHEBI:59789"/>
    </ligand>
</feature>
<dbReference type="Gene3D" id="3.40.50.150">
    <property type="entry name" value="Vaccinia Virus protein VP39"/>
    <property type="match status" value="1"/>
</dbReference>
<keyword evidence="3 6" id="KW-0489">Methyltransferase</keyword>
<comment type="subcellular location">
    <subcellularLocation>
        <location evidence="6">Cytoplasm</location>
    </subcellularLocation>
</comment>
<evidence type="ECO:0000256" key="6">
    <source>
        <dbReference type="HAMAP-Rule" id="MF_01007"/>
    </source>
</evidence>
<evidence type="ECO:0000313" key="8">
    <source>
        <dbReference type="Proteomes" id="UP000248553"/>
    </source>
</evidence>
<dbReference type="Pfam" id="PF01795">
    <property type="entry name" value="Methyltransf_5"/>
    <property type="match status" value="1"/>
</dbReference>
<evidence type="ECO:0000313" key="7">
    <source>
        <dbReference type="EMBL" id="RAK66215.1"/>
    </source>
</evidence>
<comment type="caution">
    <text evidence="7">The sequence shown here is derived from an EMBL/GenBank/DDBJ whole genome shotgun (WGS) entry which is preliminary data.</text>
</comment>
<dbReference type="EMBL" id="QHKM01000004">
    <property type="protein sequence ID" value="RAK66215.1"/>
    <property type="molecule type" value="Genomic_DNA"/>
</dbReference>
<dbReference type="AlphaFoldDB" id="A0A328BHT0"/>
<dbReference type="Proteomes" id="UP000248553">
    <property type="component" value="Unassembled WGS sequence"/>
</dbReference>
<comment type="catalytic activity">
    <reaction evidence="6">
        <text>cytidine(1402) in 16S rRNA + S-adenosyl-L-methionine = N(4)-methylcytidine(1402) in 16S rRNA + S-adenosyl-L-homocysteine + H(+)</text>
        <dbReference type="Rhea" id="RHEA:42928"/>
        <dbReference type="Rhea" id="RHEA-COMP:10286"/>
        <dbReference type="Rhea" id="RHEA-COMP:10287"/>
        <dbReference type="ChEBI" id="CHEBI:15378"/>
        <dbReference type="ChEBI" id="CHEBI:57856"/>
        <dbReference type="ChEBI" id="CHEBI:59789"/>
        <dbReference type="ChEBI" id="CHEBI:74506"/>
        <dbReference type="ChEBI" id="CHEBI:82748"/>
        <dbReference type="EC" id="2.1.1.199"/>
    </reaction>
</comment>
<dbReference type="PANTHER" id="PTHR11265:SF0">
    <property type="entry name" value="12S RRNA N4-METHYLCYTIDINE METHYLTRANSFERASE"/>
    <property type="match status" value="1"/>
</dbReference>
<dbReference type="OrthoDB" id="9806637at2"/>
<dbReference type="HAMAP" id="MF_01007">
    <property type="entry name" value="16SrRNA_methyltr_H"/>
    <property type="match status" value="1"/>
</dbReference>
<dbReference type="SUPFAM" id="SSF81799">
    <property type="entry name" value="Putative methyltransferase TM0872, insert domain"/>
    <property type="match status" value="1"/>
</dbReference>
<keyword evidence="5 6" id="KW-0949">S-adenosyl-L-methionine</keyword>
<sequence>MDTPNATYHRPVMLQECLDGLDLRPDGRYVDVTFGGGGHSWAIMEQLGPQGHLFSFDQDADAERQAQVLQQGPRGDRFTFIRANFGELQRELESRGAIPVDGLLADLGVSSYQFDTPERGFSTRFDGPLDMRMNPDEGPTAADVVNDYSEAELHRIFGMYGEVQNARTLAKAVAQGRGTRGIQTIADLKKTIASCTPRGKENKYLAQVFQALRIEVNNELEVLQQMLTQCAQVLRPGGRLVVMSYHSLEDRLVKNYLAAGKFFGEADKDLYGNPQKPFEVLTRKPITASEEELQLNNRARSAKLRIGIRNDFPLNPKS</sequence>
<feature type="binding site" evidence="6">
    <location>
        <position position="57"/>
    </location>
    <ligand>
        <name>S-adenosyl-L-methionine</name>
        <dbReference type="ChEBI" id="CHEBI:59789"/>
    </ligand>
</feature>
<evidence type="ECO:0000256" key="5">
    <source>
        <dbReference type="ARBA" id="ARBA00022691"/>
    </source>
</evidence>
<dbReference type="InterPro" id="IPR002903">
    <property type="entry name" value="RsmH"/>
</dbReference>
<dbReference type="EC" id="2.1.1.199" evidence="6"/>
<comment type="similarity">
    <text evidence="1 6">Belongs to the methyltransferase superfamily. RsmH family.</text>
</comment>
<feature type="binding site" evidence="6">
    <location>
        <begin position="37"/>
        <end position="39"/>
    </location>
    <ligand>
        <name>S-adenosyl-L-methionine</name>
        <dbReference type="ChEBI" id="CHEBI:59789"/>
    </ligand>
</feature>
<dbReference type="NCBIfam" id="TIGR00006">
    <property type="entry name" value="16S rRNA (cytosine(1402)-N(4))-methyltransferase RsmH"/>
    <property type="match status" value="1"/>
</dbReference>
<dbReference type="InterPro" id="IPR029063">
    <property type="entry name" value="SAM-dependent_MTases_sf"/>
</dbReference>
<evidence type="ECO:0000256" key="1">
    <source>
        <dbReference type="ARBA" id="ARBA00010396"/>
    </source>
</evidence>
<feature type="binding site" evidence="6">
    <location>
        <position position="85"/>
    </location>
    <ligand>
        <name>S-adenosyl-L-methionine</name>
        <dbReference type="ChEBI" id="CHEBI:59789"/>
    </ligand>
</feature>
<dbReference type="InterPro" id="IPR023397">
    <property type="entry name" value="SAM-dep_MeTrfase_MraW_recog"/>
</dbReference>
<keyword evidence="6" id="KW-0963">Cytoplasm</keyword>
<dbReference type="Gene3D" id="1.10.150.170">
    <property type="entry name" value="Putative methyltransferase TM0872, insert domain"/>
    <property type="match status" value="1"/>
</dbReference>
<feature type="binding site" evidence="6">
    <location>
        <position position="113"/>
    </location>
    <ligand>
        <name>S-adenosyl-L-methionine</name>
        <dbReference type="ChEBI" id="CHEBI:59789"/>
    </ligand>
</feature>
<dbReference type="PIRSF" id="PIRSF004486">
    <property type="entry name" value="MraW"/>
    <property type="match status" value="1"/>
</dbReference>
<keyword evidence="8" id="KW-1185">Reference proteome</keyword>
<gene>
    <name evidence="6" type="primary">rsmH</name>
    <name evidence="7" type="ORF">DLM85_15470</name>
</gene>
<evidence type="ECO:0000256" key="3">
    <source>
        <dbReference type="ARBA" id="ARBA00022603"/>
    </source>
</evidence>
<proteinExistence type="inferred from homology"/>
<dbReference type="GO" id="GO:0005737">
    <property type="term" value="C:cytoplasm"/>
    <property type="evidence" value="ECO:0007669"/>
    <property type="project" value="UniProtKB-SubCell"/>
</dbReference>
<protein>
    <recommendedName>
        <fullName evidence="6">Ribosomal RNA small subunit methyltransferase H</fullName>
        <ecNumber evidence="6">2.1.1.199</ecNumber>
    </recommendedName>
    <alternativeName>
        <fullName evidence="6">16S rRNA m(4)C1402 methyltransferase</fullName>
    </alternativeName>
    <alternativeName>
        <fullName evidence="6">rRNA (cytosine-N(4)-)-methyltransferase RsmH</fullName>
    </alternativeName>
</protein>
<dbReference type="PANTHER" id="PTHR11265">
    <property type="entry name" value="S-ADENOSYL-METHYLTRANSFERASE MRAW"/>
    <property type="match status" value="1"/>
</dbReference>
<dbReference type="GO" id="GO:0070475">
    <property type="term" value="P:rRNA base methylation"/>
    <property type="evidence" value="ECO:0007669"/>
    <property type="project" value="UniProtKB-UniRule"/>
</dbReference>
<dbReference type="GO" id="GO:0071424">
    <property type="term" value="F:rRNA (cytosine-N4-)-methyltransferase activity"/>
    <property type="evidence" value="ECO:0007669"/>
    <property type="project" value="UniProtKB-UniRule"/>
</dbReference>
<organism evidence="7 8">
    <name type="scientific">Hymenobacter edaphi</name>
    <dbReference type="NCBI Taxonomy" id="2211146"/>
    <lineage>
        <taxon>Bacteria</taxon>
        <taxon>Pseudomonadati</taxon>
        <taxon>Bacteroidota</taxon>
        <taxon>Cytophagia</taxon>
        <taxon>Cytophagales</taxon>
        <taxon>Hymenobacteraceae</taxon>
        <taxon>Hymenobacter</taxon>
    </lineage>
</organism>
<evidence type="ECO:0000256" key="2">
    <source>
        <dbReference type="ARBA" id="ARBA00022552"/>
    </source>
</evidence>
<accession>A0A328BHT0</accession>
<evidence type="ECO:0000256" key="4">
    <source>
        <dbReference type="ARBA" id="ARBA00022679"/>
    </source>
</evidence>
<keyword evidence="2 6" id="KW-0698">rRNA processing</keyword>